<feature type="domain" description="VOC" evidence="3">
    <location>
        <begin position="14"/>
        <end position="133"/>
    </location>
</feature>
<dbReference type="Gene3D" id="3.40.630.30">
    <property type="match status" value="1"/>
</dbReference>
<name>A0A542ZM80_9MICO</name>
<dbReference type="InterPro" id="IPR016181">
    <property type="entry name" value="Acyl_CoA_acyltransferase"/>
</dbReference>
<keyword evidence="4" id="KW-0223">Dioxygenase</keyword>
<evidence type="ECO:0000259" key="2">
    <source>
        <dbReference type="PROSITE" id="PS51186"/>
    </source>
</evidence>
<dbReference type="InterPro" id="IPR037523">
    <property type="entry name" value="VOC_core"/>
</dbReference>
<dbReference type="GO" id="GO:0008080">
    <property type="term" value="F:N-acetyltransferase activity"/>
    <property type="evidence" value="ECO:0007669"/>
    <property type="project" value="InterPro"/>
</dbReference>
<dbReference type="Pfam" id="PF00583">
    <property type="entry name" value="Acetyltransf_1"/>
    <property type="match status" value="1"/>
</dbReference>
<reference evidence="4 5" key="1">
    <citation type="submission" date="2019-06" db="EMBL/GenBank/DDBJ databases">
        <title>Sequencing the genomes of 1000 actinobacteria strains.</title>
        <authorList>
            <person name="Klenk H.-P."/>
        </authorList>
    </citation>
    <scope>NUCLEOTIDE SEQUENCE [LARGE SCALE GENOMIC DNA]</scope>
    <source>
        <strain evidence="4 5">DSM 18082</strain>
    </source>
</reference>
<dbReference type="CDD" id="cd06587">
    <property type="entry name" value="VOC"/>
    <property type="match status" value="1"/>
</dbReference>
<dbReference type="OrthoDB" id="8018325at2"/>
<keyword evidence="1" id="KW-0808">Transferase</keyword>
<keyword evidence="4" id="KW-0560">Oxidoreductase</keyword>
<feature type="domain" description="N-acetyltransferase" evidence="2">
    <location>
        <begin position="143"/>
        <end position="281"/>
    </location>
</feature>
<dbReference type="CDD" id="cd04301">
    <property type="entry name" value="NAT_SF"/>
    <property type="match status" value="1"/>
</dbReference>
<comment type="caution">
    <text evidence="4">The sequence shown here is derived from an EMBL/GenBank/DDBJ whole genome shotgun (WGS) entry which is preliminary data.</text>
</comment>
<evidence type="ECO:0000313" key="4">
    <source>
        <dbReference type="EMBL" id="TQL61425.1"/>
    </source>
</evidence>
<accession>A0A542ZM80</accession>
<dbReference type="InterPro" id="IPR004360">
    <property type="entry name" value="Glyas_Fos-R_dOase_dom"/>
</dbReference>
<dbReference type="GO" id="GO:0051213">
    <property type="term" value="F:dioxygenase activity"/>
    <property type="evidence" value="ECO:0007669"/>
    <property type="project" value="UniProtKB-KW"/>
</dbReference>
<dbReference type="Proteomes" id="UP000319514">
    <property type="component" value="Unassembled WGS sequence"/>
</dbReference>
<gene>
    <name evidence="4" type="ORF">FB474_2835</name>
</gene>
<sequence>MGLVTAGPAARRWVAARVAHPTGDLDRSAAFYRDLLGLQPRGGFADHDGYDGIFFALPGGGELELTAGPAKPRPGTDEDLLVLYLPTLDDVRQTAAELEAAGVPTVPAANPYWDRWGRVFLDPDGYAVVVAATQPDPVAAGEVRVQTYDGLREDLRGLFELAEDSAAALDSYLHAGRVLVAVVGSDVVGHLQLVETDRPGQAEIMNMAVREDVQGRGVGALLVRAAVDRLAAEAGATLLVATAAADVGNVRFFQRQGFRMRSIERDAFTPTAGYPPGTRIDGIELRDRVWLDRPIGPPTPGHGRQ</sequence>
<dbReference type="PROSITE" id="PS51819">
    <property type="entry name" value="VOC"/>
    <property type="match status" value="1"/>
</dbReference>
<evidence type="ECO:0000313" key="5">
    <source>
        <dbReference type="Proteomes" id="UP000319514"/>
    </source>
</evidence>
<dbReference type="EMBL" id="VFOQ01000001">
    <property type="protein sequence ID" value="TQL61425.1"/>
    <property type="molecule type" value="Genomic_DNA"/>
</dbReference>
<dbReference type="Pfam" id="PF00903">
    <property type="entry name" value="Glyoxalase"/>
    <property type="match status" value="1"/>
</dbReference>
<dbReference type="InterPro" id="IPR000182">
    <property type="entry name" value="GNAT_dom"/>
</dbReference>
<dbReference type="Gene3D" id="3.10.180.10">
    <property type="entry name" value="2,3-Dihydroxybiphenyl 1,2-Dioxygenase, domain 1"/>
    <property type="match status" value="1"/>
</dbReference>
<keyword evidence="5" id="KW-1185">Reference proteome</keyword>
<evidence type="ECO:0000256" key="1">
    <source>
        <dbReference type="ARBA" id="ARBA00022679"/>
    </source>
</evidence>
<organism evidence="4 5">
    <name type="scientific">Oryzihumus leptocrescens</name>
    <dbReference type="NCBI Taxonomy" id="297536"/>
    <lineage>
        <taxon>Bacteria</taxon>
        <taxon>Bacillati</taxon>
        <taxon>Actinomycetota</taxon>
        <taxon>Actinomycetes</taxon>
        <taxon>Micrococcales</taxon>
        <taxon>Intrasporangiaceae</taxon>
        <taxon>Oryzihumus</taxon>
    </lineage>
</organism>
<dbReference type="PROSITE" id="PS51186">
    <property type="entry name" value="GNAT"/>
    <property type="match status" value="1"/>
</dbReference>
<proteinExistence type="predicted"/>
<evidence type="ECO:0000259" key="3">
    <source>
        <dbReference type="PROSITE" id="PS51819"/>
    </source>
</evidence>
<dbReference type="SUPFAM" id="SSF54593">
    <property type="entry name" value="Glyoxalase/Bleomycin resistance protein/Dihydroxybiphenyl dioxygenase"/>
    <property type="match status" value="1"/>
</dbReference>
<dbReference type="InterPro" id="IPR050769">
    <property type="entry name" value="NAT_camello-type"/>
</dbReference>
<protein>
    <submittedName>
        <fullName evidence="4">Glyoxalase/bleomycin resistance protein/dioxygenase superfamily protein</fullName>
    </submittedName>
</protein>
<dbReference type="InterPro" id="IPR029068">
    <property type="entry name" value="Glyas_Bleomycin-R_OHBP_Dase"/>
</dbReference>
<dbReference type="SUPFAM" id="SSF55729">
    <property type="entry name" value="Acyl-CoA N-acyltransferases (Nat)"/>
    <property type="match status" value="1"/>
</dbReference>
<dbReference type="AlphaFoldDB" id="A0A542ZM80"/>
<dbReference type="PANTHER" id="PTHR13947:SF37">
    <property type="entry name" value="LD18367P"/>
    <property type="match status" value="1"/>
</dbReference>
<dbReference type="PANTHER" id="PTHR13947">
    <property type="entry name" value="GNAT FAMILY N-ACETYLTRANSFERASE"/>
    <property type="match status" value="1"/>
</dbReference>